<dbReference type="InterPro" id="IPR041118">
    <property type="entry name" value="Rx_N"/>
</dbReference>
<dbReference type="InterPro" id="IPR042197">
    <property type="entry name" value="Apaf_helical"/>
</dbReference>
<dbReference type="PRINTS" id="PR00364">
    <property type="entry name" value="DISEASERSIST"/>
</dbReference>
<keyword evidence="3" id="KW-0677">Repeat</keyword>
<evidence type="ECO:0000259" key="10">
    <source>
        <dbReference type="Pfam" id="PF23598"/>
    </source>
</evidence>
<dbReference type="InterPro" id="IPR027417">
    <property type="entry name" value="P-loop_NTPase"/>
</dbReference>
<feature type="domain" description="Disease resistance protein winged helix" evidence="9">
    <location>
        <begin position="420"/>
        <end position="490"/>
    </location>
</feature>
<proteinExistence type="inferred from homology"/>
<keyword evidence="12" id="KW-1185">Reference proteome</keyword>
<dbReference type="GO" id="GO:0043531">
    <property type="term" value="F:ADP binding"/>
    <property type="evidence" value="ECO:0007669"/>
    <property type="project" value="InterPro"/>
</dbReference>
<dbReference type="InterPro" id="IPR002182">
    <property type="entry name" value="NB-ARC"/>
</dbReference>
<evidence type="ECO:0000256" key="4">
    <source>
        <dbReference type="ARBA" id="ARBA00022741"/>
    </source>
</evidence>
<dbReference type="Pfam" id="PF23559">
    <property type="entry name" value="WHD_DRP"/>
    <property type="match status" value="1"/>
</dbReference>
<dbReference type="Pfam" id="PF23598">
    <property type="entry name" value="LRR_14"/>
    <property type="match status" value="1"/>
</dbReference>
<reference evidence="11" key="2">
    <citation type="submission" date="2023-06" db="EMBL/GenBank/DDBJ databases">
        <authorList>
            <person name="Ma L."/>
            <person name="Liu K.-W."/>
            <person name="Li Z."/>
            <person name="Hsiao Y.-Y."/>
            <person name="Qi Y."/>
            <person name="Fu T."/>
            <person name="Tang G."/>
            <person name="Zhang D."/>
            <person name="Sun W.-H."/>
            <person name="Liu D.-K."/>
            <person name="Li Y."/>
            <person name="Chen G.-Z."/>
            <person name="Liu X.-D."/>
            <person name="Liao X.-Y."/>
            <person name="Jiang Y.-T."/>
            <person name="Yu X."/>
            <person name="Hao Y."/>
            <person name="Huang J."/>
            <person name="Zhao X.-W."/>
            <person name="Ke S."/>
            <person name="Chen Y.-Y."/>
            <person name="Wu W.-L."/>
            <person name="Hsu J.-L."/>
            <person name="Lin Y.-F."/>
            <person name="Huang M.-D."/>
            <person name="Li C.-Y."/>
            <person name="Huang L."/>
            <person name="Wang Z.-W."/>
            <person name="Zhao X."/>
            <person name="Zhong W.-Y."/>
            <person name="Peng D.-H."/>
            <person name="Ahmad S."/>
            <person name="Lan S."/>
            <person name="Zhang J.-S."/>
            <person name="Tsai W.-C."/>
            <person name="Van De Peer Y."/>
            <person name="Liu Z.-J."/>
        </authorList>
    </citation>
    <scope>NUCLEOTIDE SEQUENCE</scope>
    <source>
        <strain evidence="11">SCP</strain>
        <tissue evidence="11">Leaves</tissue>
    </source>
</reference>
<protein>
    <submittedName>
        <fullName evidence="11">Disease resistance RPP8-like protein 2</fullName>
    </submittedName>
</protein>
<dbReference type="Pfam" id="PF18052">
    <property type="entry name" value="Rx_N"/>
    <property type="match status" value="1"/>
</dbReference>
<dbReference type="AlphaFoldDB" id="A0AAV9AVM9"/>
<dbReference type="Gene3D" id="1.20.5.4130">
    <property type="match status" value="1"/>
</dbReference>
<dbReference type="PANTHER" id="PTHR23155:SF1193">
    <property type="entry name" value="DISEASE RESISTANCE PROTEIN RPP13-RELATED"/>
    <property type="match status" value="1"/>
</dbReference>
<feature type="domain" description="Disease resistance R13L4/SHOC-2-like LRR" evidence="10">
    <location>
        <begin position="536"/>
        <end position="853"/>
    </location>
</feature>
<name>A0AAV9AVM9_ACOGR</name>
<keyword evidence="5" id="KW-0611">Plant defense</keyword>
<evidence type="ECO:0000256" key="3">
    <source>
        <dbReference type="ARBA" id="ARBA00022737"/>
    </source>
</evidence>
<feature type="domain" description="Disease resistance N-terminal" evidence="8">
    <location>
        <begin position="10"/>
        <end position="88"/>
    </location>
</feature>
<dbReference type="InterPro" id="IPR055414">
    <property type="entry name" value="LRR_R13L4/SHOC2-like"/>
</dbReference>
<dbReference type="Gene3D" id="3.80.10.10">
    <property type="entry name" value="Ribonuclease Inhibitor"/>
    <property type="match status" value="2"/>
</dbReference>
<comment type="caution">
    <text evidence="11">The sequence shown here is derived from an EMBL/GenBank/DDBJ whole genome shotgun (WGS) entry which is preliminary data.</text>
</comment>
<evidence type="ECO:0000256" key="6">
    <source>
        <dbReference type="SAM" id="MobiDB-lite"/>
    </source>
</evidence>
<evidence type="ECO:0000313" key="11">
    <source>
        <dbReference type="EMBL" id="KAK1268175.1"/>
    </source>
</evidence>
<sequence>MAESIFTISIARLKELMRKEPHKLKGAEEKLSSLIKEFEHALPFIQQASENRAKNDDNANNRVNQLISAAYDAEDAIEAYLLKMKHGSFDRIFVGCIDHFNCRSLNRLQNKINDIKRRVVESALESGLGENVGSGEPSDSSMVEPSNEKKASINAEDDVVGLDEDTNTLVEMLVEGEPRRAIVSIVGMGGLGKTTLANKVYKHSRVVGHFGDRGCINVSQKYQERELLLDIVETFWGDRQRALMESMDDESLRSKIFERLRAKKYLLVVDDVWKVEAWEFLKDVLPDSSNGSRVLLTTRIRDVAQSADPMTSPYDLRLLAEEESWELLRRKAFPQMRGRCAPNFEEVGREIAHNCGGLPLQIVVLGGLLYKKKKIDDWIRVRDGVDYELPMEDRTPRVLTLSYSDLPSRLKPCFLYFTHYPEDAKIITRKLIRIWVAEGLIPWQVGERTMEDVAEGYIKELIMRCLIQVVETNPNGDIKTCRIHDLLLELSISEAKRERFSCIYGEDAVGGELNKERRLSVQHGLGNSVLECKQTQLRSLLCFRLNREWQKIRPVFKGSKLLRVIDLESVQIERLPDEIGEMINLTYLGLRKTGLKKLPLSIRSLRHLRTLDVGDTQVYLEINVIEKMQELRHLYSLYGFHNKNSLTGALGRLTNLQTLSTVYAGEWVKVDLPNLTGLRRLKLRNRVGEPLHEALPTSIAELRDLDRLTLVGDSIPSSIIFANHTRMFALRLEGLLERLPDIRGFPPALVKLTLIKSQLEQDPFPVLERLPNLRKLHLNARSHLGKRMVCTTGGFPRLESLILAQLQELEEWVVEGGAMPRLGRLTILACQKMKSLPDGLRHLKTLREFELYYISSAFKDGVRRREGEEWEKIKHIPSLKIG</sequence>
<dbReference type="EMBL" id="JAUJYN010000006">
    <property type="protein sequence ID" value="KAK1268175.1"/>
    <property type="molecule type" value="Genomic_DNA"/>
</dbReference>
<dbReference type="Gene3D" id="1.10.8.430">
    <property type="entry name" value="Helical domain of apoptotic protease-activating factors"/>
    <property type="match status" value="1"/>
</dbReference>
<dbReference type="SUPFAM" id="SSF52058">
    <property type="entry name" value="L domain-like"/>
    <property type="match status" value="1"/>
</dbReference>
<dbReference type="FunFam" id="1.10.10.10:FF:000322">
    <property type="entry name" value="Probable disease resistance protein At1g63360"/>
    <property type="match status" value="1"/>
</dbReference>
<dbReference type="InterPro" id="IPR032675">
    <property type="entry name" value="LRR_dom_sf"/>
</dbReference>
<evidence type="ECO:0000256" key="1">
    <source>
        <dbReference type="ARBA" id="ARBA00008894"/>
    </source>
</evidence>
<dbReference type="Pfam" id="PF00931">
    <property type="entry name" value="NB-ARC"/>
    <property type="match status" value="1"/>
</dbReference>
<dbReference type="InterPro" id="IPR044974">
    <property type="entry name" value="Disease_R_plants"/>
</dbReference>
<dbReference type="InterPro" id="IPR036388">
    <property type="entry name" value="WH-like_DNA-bd_sf"/>
</dbReference>
<evidence type="ECO:0000256" key="5">
    <source>
        <dbReference type="ARBA" id="ARBA00022821"/>
    </source>
</evidence>
<accession>A0AAV9AVM9</accession>
<dbReference type="GO" id="GO:0009626">
    <property type="term" value="P:plant-type hypersensitive response"/>
    <property type="evidence" value="ECO:0007669"/>
    <property type="project" value="UniProtKB-ARBA"/>
</dbReference>
<dbReference type="InterPro" id="IPR058922">
    <property type="entry name" value="WHD_DRP"/>
</dbReference>
<dbReference type="GO" id="GO:0042742">
    <property type="term" value="P:defense response to bacterium"/>
    <property type="evidence" value="ECO:0007669"/>
    <property type="project" value="UniProtKB-ARBA"/>
</dbReference>
<feature type="region of interest" description="Disordered" evidence="6">
    <location>
        <begin position="127"/>
        <end position="147"/>
    </location>
</feature>
<reference evidence="11" key="1">
    <citation type="journal article" date="2023" name="Nat. Commun.">
        <title>Diploid and tetraploid genomes of Acorus and the evolution of monocots.</title>
        <authorList>
            <person name="Ma L."/>
            <person name="Liu K.W."/>
            <person name="Li Z."/>
            <person name="Hsiao Y.Y."/>
            <person name="Qi Y."/>
            <person name="Fu T."/>
            <person name="Tang G.D."/>
            <person name="Zhang D."/>
            <person name="Sun W.H."/>
            <person name="Liu D.K."/>
            <person name="Li Y."/>
            <person name="Chen G.Z."/>
            <person name="Liu X.D."/>
            <person name="Liao X.Y."/>
            <person name="Jiang Y.T."/>
            <person name="Yu X."/>
            <person name="Hao Y."/>
            <person name="Huang J."/>
            <person name="Zhao X.W."/>
            <person name="Ke S."/>
            <person name="Chen Y.Y."/>
            <person name="Wu W.L."/>
            <person name="Hsu J.L."/>
            <person name="Lin Y.F."/>
            <person name="Huang M.D."/>
            <person name="Li C.Y."/>
            <person name="Huang L."/>
            <person name="Wang Z.W."/>
            <person name="Zhao X."/>
            <person name="Zhong W.Y."/>
            <person name="Peng D.H."/>
            <person name="Ahmad S."/>
            <person name="Lan S."/>
            <person name="Zhang J.S."/>
            <person name="Tsai W.C."/>
            <person name="Van de Peer Y."/>
            <person name="Liu Z.J."/>
        </authorList>
    </citation>
    <scope>NUCLEOTIDE SEQUENCE</scope>
    <source>
        <strain evidence="11">SCP</strain>
    </source>
</reference>
<feature type="domain" description="NB-ARC" evidence="7">
    <location>
        <begin position="164"/>
        <end position="335"/>
    </location>
</feature>
<dbReference type="Proteomes" id="UP001179952">
    <property type="component" value="Unassembled WGS sequence"/>
</dbReference>
<dbReference type="Gene3D" id="3.40.50.300">
    <property type="entry name" value="P-loop containing nucleotide triphosphate hydrolases"/>
    <property type="match status" value="1"/>
</dbReference>
<keyword evidence="2" id="KW-0433">Leucine-rich repeat</keyword>
<dbReference type="Gene3D" id="1.10.10.10">
    <property type="entry name" value="Winged helix-like DNA-binding domain superfamily/Winged helix DNA-binding domain"/>
    <property type="match status" value="1"/>
</dbReference>
<dbReference type="SUPFAM" id="SSF52540">
    <property type="entry name" value="P-loop containing nucleoside triphosphate hydrolases"/>
    <property type="match status" value="1"/>
</dbReference>
<organism evidence="11 12">
    <name type="scientific">Acorus gramineus</name>
    <name type="common">Dwarf sweet flag</name>
    <dbReference type="NCBI Taxonomy" id="55184"/>
    <lineage>
        <taxon>Eukaryota</taxon>
        <taxon>Viridiplantae</taxon>
        <taxon>Streptophyta</taxon>
        <taxon>Embryophyta</taxon>
        <taxon>Tracheophyta</taxon>
        <taxon>Spermatophyta</taxon>
        <taxon>Magnoliopsida</taxon>
        <taxon>Liliopsida</taxon>
        <taxon>Acoraceae</taxon>
        <taxon>Acorus</taxon>
    </lineage>
</organism>
<dbReference type="PANTHER" id="PTHR23155">
    <property type="entry name" value="DISEASE RESISTANCE PROTEIN RP"/>
    <property type="match status" value="1"/>
</dbReference>
<evidence type="ECO:0000259" key="8">
    <source>
        <dbReference type="Pfam" id="PF18052"/>
    </source>
</evidence>
<keyword evidence="4" id="KW-0547">Nucleotide-binding</keyword>
<evidence type="ECO:0000259" key="7">
    <source>
        <dbReference type="Pfam" id="PF00931"/>
    </source>
</evidence>
<gene>
    <name evidence="11" type="ORF">QJS04_geneDACA013790</name>
</gene>
<dbReference type="GO" id="GO:0002758">
    <property type="term" value="P:innate immune response-activating signaling pathway"/>
    <property type="evidence" value="ECO:0007669"/>
    <property type="project" value="UniProtKB-ARBA"/>
</dbReference>
<dbReference type="FunFam" id="3.40.50.300:FF:001091">
    <property type="entry name" value="Probable disease resistance protein At1g61300"/>
    <property type="match status" value="1"/>
</dbReference>
<evidence type="ECO:0000256" key="2">
    <source>
        <dbReference type="ARBA" id="ARBA00022614"/>
    </source>
</evidence>
<evidence type="ECO:0000259" key="9">
    <source>
        <dbReference type="Pfam" id="PF23559"/>
    </source>
</evidence>
<comment type="similarity">
    <text evidence="1">Belongs to the disease resistance NB-LRR family.</text>
</comment>
<evidence type="ECO:0000313" key="12">
    <source>
        <dbReference type="Proteomes" id="UP001179952"/>
    </source>
</evidence>